<proteinExistence type="predicted"/>
<evidence type="ECO:0000313" key="1">
    <source>
        <dbReference type="EMBL" id="MED6279018.1"/>
    </source>
</evidence>
<sequence length="102" mass="11717">MYSTTRKRNTGYQQKYLPPTIKHCGRRVMIRTCVAAIGPGHLSDDRELLCRPKDSKDKCRLKVGPNRVINRTMNPKTAANIQRLDNETETPGFRPQQFISMV</sequence>
<keyword evidence="2" id="KW-1185">Reference proteome</keyword>
<accession>A0ABU7DVF1</accession>
<dbReference type="Proteomes" id="UP001352852">
    <property type="component" value="Unassembled WGS sequence"/>
</dbReference>
<name>A0ABU7DVF1_9TELE</name>
<dbReference type="EMBL" id="JAHUTJ010037257">
    <property type="protein sequence ID" value="MED6279018.1"/>
    <property type="molecule type" value="Genomic_DNA"/>
</dbReference>
<protein>
    <submittedName>
        <fullName evidence="1">Uncharacterized protein</fullName>
    </submittedName>
</protein>
<gene>
    <name evidence="1" type="ORF">CHARACLAT_030191</name>
</gene>
<evidence type="ECO:0000313" key="2">
    <source>
        <dbReference type="Proteomes" id="UP001352852"/>
    </source>
</evidence>
<reference evidence="1 2" key="1">
    <citation type="submission" date="2021-06" db="EMBL/GenBank/DDBJ databases">
        <authorList>
            <person name="Palmer J.M."/>
        </authorList>
    </citation>
    <scope>NUCLEOTIDE SEQUENCE [LARGE SCALE GENOMIC DNA]</scope>
    <source>
        <strain evidence="1 2">CL_MEX2019</strain>
        <tissue evidence="1">Muscle</tissue>
    </source>
</reference>
<comment type="caution">
    <text evidence="1">The sequence shown here is derived from an EMBL/GenBank/DDBJ whole genome shotgun (WGS) entry which is preliminary data.</text>
</comment>
<organism evidence="1 2">
    <name type="scientific">Characodon lateralis</name>
    <dbReference type="NCBI Taxonomy" id="208331"/>
    <lineage>
        <taxon>Eukaryota</taxon>
        <taxon>Metazoa</taxon>
        <taxon>Chordata</taxon>
        <taxon>Craniata</taxon>
        <taxon>Vertebrata</taxon>
        <taxon>Euteleostomi</taxon>
        <taxon>Actinopterygii</taxon>
        <taxon>Neopterygii</taxon>
        <taxon>Teleostei</taxon>
        <taxon>Neoteleostei</taxon>
        <taxon>Acanthomorphata</taxon>
        <taxon>Ovalentaria</taxon>
        <taxon>Atherinomorphae</taxon>
        <taxon>Cyprinodontiformes</taxon>
        <taxon>Goodeidae</taxon>
        <taxon>Characodon</taxon>
    </lineage>
</organism>